<evidence type="ECO:0000313" key="3">
    <source>
        <dbReference type="Proteomes" id="UP000000657"/>
    </source>
</evidence>
<keyword evidence="3" id="KW-1185">Reference proteome</keyword>
<evidence type="ECO:0000313" key="2">
    <source>
        <dbReference type="EMBL" id="CAJ61320.1"/>
    </source>
</evidence>
<feature type="region of interest" description="Disordered" evidence="1">
    <location>
        <begin position="52"/>
        <end position="111"/>
    </location>
</feature>
<proteinExistence type="predicted"/>
<dbReference type="HOGENOM" id="CLU_2154644_0_0_11"/>
<dbReference type="STRING" id="326424.FRAAL2674"/>
<reference evidence="2 3" key="1">
    <citation type="journal article" date="2007" name="Genome Res.">
        <title>Genome characteristics of facultatively symbiotic Frankia sp. strains reflect host range and host plant biogeography.</title>
        <authorList>
            <person name="Normand P."/>
            <person name="Lapierre P."/>
            <person name="Tisa L.S."/>
            <person name="Gogarten J.P."/>
            <person name="Alloisio N."/>
            <person name="Bagnarol E."/>
            <person name="Bassi C.A."/>
            <person name="Berry A.M."/>
            <person name="Bickhart D.M."/>
            <person name="Choisne N."/>
            <person name="Couloux A."/>
            <person name="Cournoyer B."/>
            <person name="Cruveiller S."/>
            <person name="Daubin V."/>
            <person name="Demange N."/>
            <person name="Francino M.P."/>
            <person name="Goltsman E."/>
            <person name="Huang Y."/>
            <person name="Kopp O.R."/>
            <person name="Labarre L."/>
            <person name="Lapidus A."/>
            <person name="Lavire C."/>
            <person name="Marechal J."/>
            <person name="Martinez M."/>
            <person name="Mastronunzio J.E."/>
            <person name="Mullin B.C."/>
            <person name="Niemann J."/>
            <person name="Pujic P."/>
            <person name="Rawnsley T."/>
            <person name="Rouy Z."/>
            <person name="Schenowitz C."/>
            <person name="Sellstedt A."/>
            <person name="Tavares F."/>
            <person name="Tomkins J.P."/>
            <person name="Vallenet D."/>
            <person name="Valverde C."/>
            <person name="Wall L.G."/>
            <person name="Wang Y."/>
            <person name="Medigue C."/>
            <person name="Benson D.R."/>
        </authorList>
    </citation>
    <scope>NUCLEOTIDE SEQUENCE [LARGE SCALE GENOMIC DNA]</scope>
    <source>
        <strain evidence="3">DSM 45986 / CECT 9034 / ACN14a</strain>
    </source>
</reference>
<accession>Q0RMD1</accession>
<organism evidence="2 3">
    <name type="scientific">Frankia alni (strain DSM 45986 / CECT 9034 / ACN14a)</name>
    <dbReference type="NCBI Taxonomy" id="326424"/>
    <lineage>
        <taxon>Bacteria</taxon>
        <taxon>Bacillati</taxon>
        <taxon>Actinomycetota</taxon>
        <taxon>Actinomycetes</taxon>
        <taxon>Frankiales</taxon>
        <taxon>Frankiaceae</taxon>
        <taxon>Frankia</taxon>
    </lineage>
</organism>
<dbReference type="KEGG" id="fal:FRAAL2674"/>
<dbReference type="EMBL" id="CT573213">
    <property type="protein sequence ID" value="CAJ61320.1"/>
    <property type="molecule type" value="Genomic_DNA"/>
</dbReference>
<protein>
    <submittedName>
        <fullName evidence="2">Uncharacterized protein</fullName>
    </submittedName>
</protein>
<name>Q0RMD1_FRAAA</name>
<sequence length="111" mass="11726">MWGPMLSTLERQQIITAVRGDPDRAARTLTSLQHRGISSDDPELVATLSAVAQAPDPSATSTSSAIHRPAEQIPAEPTPLPSDTTGRADTGLPGRREPPGRRGRAPTGRRG</sequence>
<evidence type="ECO:0000256" key="1">
    <source>
        <dbReference type="SAM" id="MobiDB-lite"/>
    </source>
</evidence>
<dbReference type="AlphaFoldDB" id="Q0RMD1"/>
<dbReference type="Proteomes" id="UP000000657">
    <property type="component" value="Chromosome"/>
</dbReference>
<feature type="compositionally biased region" description="Basic residues" evidence="1">
    <location>
        <begin position="101"/>
        <end position="111"/>
    </location>
</feature>
<gene>
    <name evidence="2" type="ordered locus">FRAAL2674</name>
</gene>